<comment type="similarity">
    <text evidence="9">Belongs to the FtsQ/DivIB family. FtsQ subfamily.</text>
</comment>
<dbReference type="InterPro" id="IPR045335">
    <property type="entry name" value="FtsQ_C_sf"/>
</dbReference>
<accession>A0A8J7RIT0</accession>
<keyword evidence="4 9" id="KW-0132">Cell division</keyword>
<comment type="function">
    <text evidence="9">Essential cell division protein.</text>
</comment>
<evidence type="ECO:0000256" key="9">
    <source>
        <dbReference type="HAMAP-Rule" id="MF_00911"/>
    </source>
</evidence>
<keyword evidence="6 9" id="KW-1133">Transmembrane helix</keyword>
<feature type="domain" description="POTRA" evidence="10">
    <location>
        <begin position="96"/>
        <end position="164"/>
    </location>
</feature>
<evidence type="ECO:0000256" key="1">
    <source>
        <dbReference type="ARBA" id="ARBA00004370"/>
    </source>
</evidence>
<dbReference type="Pfam" id="PF03799">
    <property type="entry name" value="FtsQ_DivIB_C"/>
    <property type="match status" value="1"/>
</dbReference>
<proteinExistence type="inferred from homology"/>
<evidence type="ECO:0000256" key="8">
    <source>
        <dbReference type="ARBA" id="ARBA00023306"/>
    </source>
</evidence>
<evidence type="ECO:0000256" key="2">
    <source>
        <dbReference type="ARBA" id="ARBA00022475"/>
    </source>
</evidence>
<dbReference type="GO" id="GO:0032153">
    <property type="term" value="C:cell division site"/>
    <property type="evidence" value="ECO:0007669"/>
    <property type="project" value="UniProtKB-UniRule"/>
</dbReference>
<dbReference type="GO" id="GO:0090529">
    <property type="term" value="P:cell septum assembly"/>
    <property type="evidence" value="ECO:0007669"/>
    <property type="project" value="InterPro"/>
</dbReference>
<organism evidence="11 12">
    <name type="scientific">Tianweitania sediminis</name>
    <dbReference type="NCBI Taxonomy" id="1502156"/>
    <lineage>
        <taxon>Bacteria</taxon>
        <taxon>Pseudomonadati</taxon>
        <taxon>Pseudomonadota</taxon>
        <taxon>Alphaproteobacteria</taxon>
        <taxon>Hyphomicrobiales</taxon>
        <taxon>Phyllobacteriaceae</taxon>
        <taxon>Tianweitania</taxon>
    </lineage>
</organism>
<dbReference type="PANTHER" id="PTHR35851:SF1">
    <property type="entry name" value="CELL DIVISION PROTEIN FTSQ"/>
    <property type="match status" value="1"/>
</dbReference>
<dbReference type="InterPro" id="IPR005548">
    <property type="entry name" value="Cell_div_FtsQ/DivIB_C"/>
</dbReference>
<protein>
    <recommendedName>
        <fullName evidence="9">Cell division protein FtsQ</fullName>
    </recommendedName>
</protein>
<dbReference type="Proteomes" id="UP000666240">
    <property type="component" value="Unassembled WGS sequence"/>
</dbReference>
<dbReference type="InterPro" id="IPR034746">
    <property type="entry name" value="POTRA"/>
</dbReference>
<keyword evidence="12" id="KW-1185">Reference proteome</keyword>
<evidence type="ECO:0000313" key="12">
    <source>
        <dbReference type="Proteomes" id="UP000666240"/>
    </source>
</evidence>
<evidence type="ECO:0000256" key="7">
    <source>
        <dbReference type="ARBA" id="ARBA00023136"/>
    </source>
</evidence>
<dbReference type="GO" id="GO:0043093">
    <property type="term" value="P:FtsZ-dependent cytokinesis"/>
    <property type="evidence" value="ECO:0007669"/>
    <property type="project" value="UniProtKB-UniRule"/>
</dbReference>
<keyword evidence="8 9" id="KW-0131">Cell cycle</keyword>
<sequence>MDGGGRVVFALRSGFPNGSRRSFRPGEQFHESLVVPRFLRRPMRMLSRLEDVEARIPRFAATGLSVALLVASGIYGGIVGGHMPAVMQAVTARTGFAVTDIRVSGDHQTSEIDVLGQLQLSGWTALVGFSADAARERLLELPWVEAATVRKIYPDAIEVAISERVPFAVWQQGNDLTVIQADGRPIAPFDGRNVRDLPLVIGAGAPQKAAAFMAELAAYPKLAGEVKAINLVAERRWDLYLANGVRIKLPENDFHGAIKELLALDAEQGLLSRDIAAVDLRFKERFIVQLTPGAMERRVAQLEAEKKAAKKAGKRI</sequence>
<evidence type="ECO:0000256" key="3">
    <source>
        <dbReference type="ARBA" id="ARBA00022519"/>
    </source>
</evidence>
<dbReference type="Pfam" id="PF08478">
    <property type="entry name" value="POTRA_1"/>
    <property type="match status" value="1"/>
</dbReference>
<keyword evidence="2 9" id="KW-1003">Cell membrane</keyword>
<dbReference type="PROSITE" id="PS51779">
    <property type="entry name" value="POTRA"/>
    <property type="match status" value="1"/>
</dbReference>
<dbReference type="HAMAP" id="MF_00911">
    <property type="entry name" value="FtsQ_subfam"/>
    <property type="match status" value="1"/>
</dbReference>
<dbReference type="EMBL" id="JAGIYY010000003">
    <property type="protein sequence ID" value="MBP0439196.1"/>
    <property type="molecule type" value="Genomic_DNA"/>
</dbReference>
<evidence type="ECO:0000313" key="11">
    <source>
        <dbReference type="EMBL" id="MBP0439196.1"/>
    </source>
</evidence>
<dbReference type="InterPro" id="IPR013685">
    <property type="entry name" value="POTRA_FtsQ_type"/>
</dbReference>
<evidence type="ECO:0000256" key="5">
    <source>
        <dbReference type="ARBA" id="ARBA00022692"/>
    </source>
</evidence>
<dbReference type="Gene3D" id="3.40.50.11690">
    <property type="entry name" value="Cell division protein FtsQ/DivIB"/>
    <property type="match status" value="1"/>
</dbReference>
<dbReference type="GO" id="GO:0005886">
    <property type="term" value="C:plasma membrane"/>
    <property type="evidence" value="ECO:0007669"/>
    <property type="project" value="UniProtKB-SubCell"/>
</dbReference>
<dbReference type="AlphaFoldDB" id="A0A8J7RIT0"/>
<dbReference type="Gene3D" id="3.10.20.310">
    <property type="entry name" value="membrane protein fhac"/>
    <property type="match status" value="1"/>
</dbReference>
<keyword evidence="3 9" id="KW-0997">Cell inner membrane</keyword>
<evidence type="ECO:0000256" key="4">
    <source>
        <dbReference type="ARBA" id="ARBA00022618"/>
    </source>
</evidence>
<dbReference type="InterPro" id="IPR026579">
    <property type="entry name" value="FtsQ"/>
</dbReference>
<dbReference type="PANTHER" id="PTHR35851">
    <property type="entry name" value="CELL DIVISION PROTEIN FTSQ"/>
    <property type="match status" value="1"/>
</dbReference>
<keyword evidence="7 9" id="KW-0472">Membrane</keyword>
<keyword evidence="5 9" id="KW-0812">Transmembrane</keyword>
<name>A0A8J7RIT0_9HYPH</name>
<comment type="subcellular location">
    <subcellularLocation>
        <location evidence="9">Cell inner membrane</location>
        <topology evidence="9">Single-pass type II membrane protein</topology>
    </subcellularLocation>
    <subcellularLocation>
        <location evidence="1">Membrane</location>
    </subcellularLocation>
    <text evidence="9">Localizes to the division septum.</text>
</comment>
<reference evidence="11" key="1">
    <citation type="submission" date="2021-03" db="EMBL/GenBank/DDBJ databases">
        <title>Genome sequencing and assembly of Tianweitania sediminis.</title>
        <authorList>
            <person name="Chhetri G."/>
        </authorList>
    </citation>
    <scope>NUCLEOTIDE SEQUENCE</scope>
    <source>
        <strain evidence="11">Z8</strain>
    </source>
</reference>
<gene>
    <name evidence="9" type="primary">ftsQ</name>
    <name evidence="11" type="ORF">J5Y06_11095</name>
</gene>
<comment type="caution">
    <text evidence="11">The sequence shown here is derived from an EMBL/GenBank/DDBJ whole genome shotgun (WGS) entry which is preliminary data.</text>
</comment>
<evidence type="ECO:0000256" key="6">
    <source>
        <dbReference type="ARBA" id="ARBA00022989"/>
    </source>
</evidence>
<evidence type="ECO:0000259" key="10">
    <source>
        <dbReference type="PROSITE" id="PS51779"/>
    </source>
</evidence>